<reference evidence="14" key="3">
    <citation type="submission" date="2025-09" db="UniProtKB">
        <authorList>
            <consortium name="Ensembl"/>
        </authorList>
    </citation>
    <scope>IDENTIFICATION</scope>
</reference>
<dbReference type="InterPro" id="IPR045872">
    <property type="entry name" value="Arf1-5-like"/>
</dbReference>
<proteinExistence type="inferred from homology"/>
<evidence type="ECO:0000256" key="6">
    <source>
        <dbReference type="ARBA" id="ARBA00022892"/>
    </source>
</evidence>
<dbReference type="GO" id="GO:0015031">
    <property type="term" value="P:protein transport"/>
    <property type="evidence" value="ECO:0007669"/>
    <property type="project" value="UniProtKB-KW"/>
</dbReference>
<reference evidence="15" key="1">
    <citation type="submission" date="2012-01" db="EMBL/GenBank/DDBJ databases">
        <title>The Genome Sequence of Oreochromis niloticus (Nile Tilapia).</title>
        <authorList>
            <consortium name="Broad Institute Genome Assembly Team"/>
            <consortium name="Broad Institute Sequencing Platform"/>
            <person name="Di Palma F."/>
            <person name="Johnson J."/>
            <person name="Lander E.S."/>
            <person name="Lindblad-Toh K."/>
        </authorList>
    </citation>
    <scope>NUCLEOTIDE SEQUENCE [LARGE SCALE GENOMIC DNA]</scope>
</reference>
<evidence type="ECO:0000256" key="11">
    <source>
        <dbReference type="PIRSR" id="PIRSR606689-1"/>
    </source>
</evidence>
<dbReference type="GeneTree" id="ENSGT00940000156878"/>
<keyword evidence="15" id="KW-1185">Reference proteome</keyword>
<reference evidence="14" key="2">
    <citation type="submission" date="2025-08" db="UniProtKB">
        <authorList>
            <consortium name="Ensembl"/>
        </authorList>
    </citation>
    <scope>IDENTIFICATION</scope>
</reference>
<dbReference type="OMA" id="HILVFAN"/>
<keyword evidence="6" id="KW-0931">ER-Golgi transport</keyword>
<comment type="similarity">
    <text evidence="2 13">Belongs to the small GTPase superfamily. Arf family.</text>
</comment>
<evidence type="ECO:0000256" key="3">
    <source>
        <dbReference type="ARBA" id="ARBA00022448"/>
    </source>
</evidence>
<keyword evidence="3" id="KW-0813">Transport</keyword>
<evidence type="ECO:0000256" key="5">
    <source>
        <dbReference type="ARBA" id="ARBA00022741"/>
    </source>
</evidence>
<protein>
    <submittedName>
        <fullName evidence="14">ARF GTPase 5</fullName>
    </submittedName>
</protein>
<sequence>MNFTSCAELECTVFERTVNAAVFAMLLIKLLFFLKRSSDVICSALAWTWHREELRPQFALLRSAPLRAFSAPFRCCSRTSGSTRRQCVTCHRLLSAAMGLTISSLFSRLFGKKQMRILMVGLDAAGKTTILYKLKLGEIVTTIPTIGFNVETVEYKNICFTVWDVGGQDKIRPLWRHYFQNTQGLIFVVDSNDRERVAESAEELSKMVQEDELKDAVLLVFANKQDLPNAMGVSELTDKLGLHSLRSRTWHVQATCATQGTGLYEGLDWLSNELSKR</sequence>
<dbReference type="InterPro" id="IPR005225">
    <property type="entry name" value="Small_GTP-bd"/>
</dbReference>
<dbReference type="SUPFAM" id="SSF52540">
    <property type="entry name" value="P-loop containing nucleoside triphosphate hydrolases"/>
    <property type="match status" value="1"/>
</dbReference>
<dbReference type="FunFam" id="3.40.50.300:FF:000024">
    <property type="entry name" value="ADP-ribosylation factor 1"/>
    <property type="match status" value="1"/>
</dbReference>
<dbReference type="PANTHER" id="PTHR11711">
    <property type="entry name" value="ADP RIBOSYLATION FACTOR-RELATED"/>
    <property type="match status" value="1"/>
</dbReference>
<gene>
    <name evidence="14" type="primary">ARF5</name>
</gene>
<dbReference type="SMART" id="SM00175">
    <property type="entry name" value="RAB"/>
    <property type="match status" value="1"/>
</dbReference>
<dbReference type="NCBIfam" id="TIGR00231">
    <property type="entry name" value="small_GTP"/>
    <property type="match status" value="1"/>
</dbReference>
<dbReference type="PRINTS" id="PR00328">
    <property type="entry name" value="SAR1GTPBP"/>
</dbReference>
<evidence type="ECO:0000256" key="2">
    <source>
        <dbReference type="ARBA" id="ARBA00010290"/>
    </source>
</evidence>
<organism evidence="14 15">
    <name type="scientific">Oreochromis niloticus</name>
    <name type="common">Nile tilapia</name>
    <name type="synonym">Tilapia nilotica</name>
    <dbReference type="NCBI Taxonomy" id="8128"/>
    <lineage>
        <taxon>Eukaryota</taxon>
        <taxon>Metazoa</taxon>
        <taxon>Chordata</taxon>
        <taxon>Craniata</taxon>
        <taxon>Vertebrata</taxon>
        <taxon>Euteleostomi</taxon>
        <taxon>Actinopterygii</taxon>
        <taxon>Neopterygii</taxon>
        <taxon>Teleostei</taxon>
        <taxon>Neoteleostei</taxon>
        <taxon>Acanthomorphata</taxon>
        <taxon>Ovalentaria</taxon>
        <taxon>Cichlomorphae</taxon>
        <taxon>Cichliformes</taxon>
        <taxon>Cichlidae</taxon>
        <taxon>African cichlids</taxon>
        <taxon>Pseudocrenilabrinae</taxon>
        <taxon>Oreochromini</taxon>
        <taxon>Oreochromis</taxon>
    </lineage>
</organism>
<dbReference type="Pfam" id="PF00025">
    <property type="entry name" value="Arf"/>
    <property type="match status" value="1"/>
</dbReference>
<dbReference type="Gene3D" id="3.40.50.300">
    <property type="entry name" value="P-loop containing nucleotide triphosphate hydrolases"/>
    <property type="match status" value="1"/>
</dbReference>
<keyword evidence="12" id="KW-0479">Metal-binding</keyword>
<dbReference type="InterPro" id="IPR024156">
    <property type="entry name" value="Small_GTPase_ARF"/>
</dbReference>
<accession>I3JL29</accession>
<evidence type="ECO:0000313" key="15">
    <source>
        <dbReference type="Proteomes" id="UP000005207"/>
    </source>
</evidence>
<evidence type="ECO:0000256" key="1">
    <source>
        <dbReference type="ARBA" id="ARBA00004555"/>
    </source>
</evidence>
<evidence type="ECO:0000313" key="14">
    <source>
        <dbReference type="Ensembl" id="ENSONIP00000009573.2"/>
    </source>
</evidence>
<keyword evidence="5 11" id="KW-0547">Nucleotide-binding</keyword>
<keyword evidence="10" id="KW-0449">Lipoprotein</keyword>
<keyword evidence="4" id="KW-0519">Myristate</keyword>
<dbReference type="SMART" id="SM00178">
    <property type="entry name" value="SAR"/>
    <property type="match status" value="1"/>
</dbReference>
<evidence type="ECO:0000256" key="10">
    <source>
        <dbReference type="ARBA" id="ARBA00023288"/>
    </source>
</evidence>
<evidence type="ECO:0000256" key="9">
    <source>
        <dbReference type="ARBA" id="ARBA00023134"/>
    </source>
</evidence>
<keyword evidence="7" id="KW-0653">Protein transport</keyword>
<keyword evidence="9 11" id="KW-0342">GTP-binding</keyword>
<comment type="subcellular location">
    <subcellularLocation>
        <location evidence="1">Golgi apparatus</location>
    </subcellularLocation>
</comment>
<evidence type="ECO:0000256" key="13">
    <source>
        <dbReference type="RuleBase" id="RU003925"/>
    </source>
</evidence>
<dbReference type="Ensembl" id="ENSONIT00000009579.2">
    <property type="protein sequence ID" value="ENSONIP00000009573.2"/>
    <property type="gene ID" value="ENSONIG00000007594.2"/>
</dbReference>
<dbReference type="CDD" id="cd04150">
    <property type="entry name" value="Arf1_5_like"/>
    <property type="match status" value="1"/>
</dbReference>
<dbReference type="PROSITE" id="PS51417">
    <property type="entry name" value="ARF"/>
    <property type="match status" value="1"/>
</dbReference>
<dbReference type="GO" id="GO:0005794">
    <property type="term" value="C:Golgi apparatus"/>
    <property type="evidence" value="ECO:0007669"/>
    <property type="project" value="UniProtKB-SubCell"/>
</dbReference>
<dbReference type="AlphaFoldDB" id="I3JL29"/>
<dbReference type="GO" id="GO:0016192">
    <property type="term" value="P:vesicle-mediated transport"/>
    <property type="evidence" value="ECO:0007669"/>
    <property type="project" value="UniProtKB-KW"/>
</dbReference>
<dbReference type="FunCoup" id="I3JL29">
    <property type="interactions" value="1110"/>
</dbReference>
<dbReference type="STRING" id="8128.ENSONIP00000009573"/>
<dbReference type="GO" id="GO:0046872">
    <property type="term" value="F:metal ion binding"/>
    <property type="evidence" value="ECO:0007669"/>
    <property type="project" value="UniProtKB-KW"/>
</dbReference>
<feature type="binding site" evidence="11">
    <location>
        <begin position="121"/>
        <end position="128"/>
    </location>
    <ligand>
        <name>GTP</name>
        <dbReference type="ChEBI" id="CHEBI:37565"/>
    </ligand>
</feature>
<dbReference type="InterPro" id="IPR006689">
    <property type="entry name" value="Small_GTPase_ARF/SAR"/>
</dbReference>
<evidence type="ECO:0000256" key="8">
    <source>
        <dbReference type="ARBA" id="ARBA00023034"/>
    </source>
</evidence>
<dbReference type="HOGENOM" id="CLU_040729_9_3_1"/>
<dbReference type="GO" id="GO:0005525">
    <property type="term" value="F:GTP binding"/>
    <property type="evidence" value="ECO:0007669"/>
    <property type="project" value="UniProtKB-KW"/>
</dbReference>
<dbReference type="InParanoid" id="I3JL29"/>
<evidence type="ECO:0000256" key="4">
    <source>
        <dbReference type="ARBA" id="ARBA00022707"/>
    </source>
</evidence>
<dbReference type="InterPro" id="IPR027417">
    <property type="entry name" value="P-loop_NTPase"/>
</dbReference>
<name>I3JL29_ORENI</name>
<evidence type="ECO:0000256" key="7">
    <source>
        <dbReference type="ARBA" id="ARBA00022927"/>
    </source>
</evidence>
<dbReference type="eggNOG" id="KOG0070">
    <property type="taxonomic scope" value="Eukaryota"/>
</dbReference>
<dbReference type="SMART" id="SM00177">
    <property type="entry name" value="ARF"/>
    <property type="match status" value="1"/>
</dbReference>
<dbReference type="Proteomes" id="UP000005207">
    <property type="component" value="Linkage group LG17"/>
</dbReference>
<keyword evidence="8" id="KW-0333">Golgi apparatus</keyword>
<evidence type="ECO:0000256" key="12">
    <source>
        <dbReference type="PIRSR" id="PIRSR606689-2"/>
    </source>
</evidence>
<feature type="binding site" evidence="11">
    <location>
        <begin position="223"/>
        <end position="226"/>
    </location>
    <ligand>
        <name>GTP</name>
        <dbReference type="ChEBI" id="CHEBI:37565"/>
    </ligand>
</feature>
<feature type="binding site" evidence="12">
    <location>
        <position position="128"/>
    </location>
    <ligand>
        <name>Mg(2+)</name>
        <dbReference type="ChEBI" id="CHEBI:18420"/>
    </ligand>
</feature>
<feature type="binding site" evidence="11">
    <location>
        <position position="167"/>
    </location>
    <ligand>
        <name>GTP</name>
        <dbReference type="ChEBI" id="CHEBI:37565"/>
    </ligand>
</feature>
<keyword evidence="12" id="KW-0460">Magnesium</keyword>
<dbReference type="GO" id="GO:0003924">
    <property type="term" value="F:GTPase activity"/>
    <property type="evidence" value="ECO:0007669"/>
    <property type="project" value="InterPro"/>
</dbReference>
<feature type="binding site" evidence="12">
    <location>
        <position position="145"/>
    </location>
    <ligand>
        <name>Mg(2+)</name>
        <dbReference type="ChEBI" id="CHEBI:18420"/>
    </ligand>
</feature>